<evidence type="ECO:0000313" key="3">
    <source>
        <dbReference type="Proteomes" id="UP000295807"/>
    </source>
</evidence>
<dbReference type="RefSeq" id="WP_132128482.1">
    <property type="nucleotide sequence ID" value="NZ_CP042432.1"/>
</dbReference>
<comment type="caution">
    <text evidence="2">The sequence shown here is derived from an EMBL/GenBank/DDBJ whole genome shotgun (WGS) entry which is preliminary data.</text>
</comment>
<evidence type="ECO:0000259" key="1">
    <source>
        <dbReference type="Pfam" id="PF12867"/>
    </source>
</evidence>
<accession>A0A4R3KSR5</accession>
<keyword evidence="3" id="KW-1185">Reference proteome</keyword>
<dbReference type="Proteomes" id="UP000295807">
    <property type="component" value="Unassembled WGS sequence"/>
</dbReference>
<dbReference type="InterPro" id="IPR034660">
    <property type="entry name" value="DinB/YfiT-like"/>
</dbReference>
<name>A0A4R3KSR5_9SPHI</name>
<protein>
    <submittedName>
        <fullName evidence="2">DinB family protein</fullName>
    </submittedName>
</protein>
<organism evidence="2 3">
    <name type="scientific">Anseongella ginsenosidimutans</name>
    <dbReference type="NCBI Taxonomy" id="496056"/>
    <lineage>
        <taxon>Bacteria</taxon>
        <taxon>Pseudomonadati</taxon>
        <taxon>Bacteroidota</taxon>
        <taxon>Sphingobacteriia</taxon>
        <taxon>Sphingobacteriales</taxon>
        <taxon>Sphingobacteriaceae</taxon>
        <taxon>Anseongella</taxon>
    </lineage>
</organism>
<proteinExistence type="predicted"/>
<dbReference type="Pfam" id="PF12867">
    <property type="entry name" value="DinB_2"/>
    <property type="match status" value="1"/>
</dbReference>
<dbReference type="InterPro" id="IPR024775">
    <property type="entry name" value="DinB-like"/>
</dbReference>
<reference evidence="2 3" key="1">
    <citation type="submission" date="2019-03" db="EMBL/GenBank/DDBJ databases">
        <title>Genomic Encyclopedia of Type Strains, Phase IV (KMG-IV): sequencing the most valuable type-strain genomes for metagenomic binning, comparative biology and taxonomic classification.</title>
        <authorList>
            <person name="Goeker M."/>
        </authorList>
    </citation>
    <scope>NUCLEOTIDE SEQUENCE [LARGE SCALE GENOMIC DNA]</scope>
    <source>
        <strain evidence="2 3">DSM 21100</strain>
    </source>
</reference>
<dbReference type="SUPFAM" id="SSF109854">
    <property type="entry name" value="DinB/YfiT-like putative metalloenzymes"/>
    <property type="match status" value="1"/>
</dbReference>
<sequence>MKKIPLLLIALFMCSFTVKEPVSAPPRDKQDLLDYFQETGNHLLKSIDGLNNQQMQFKPAEDKWSINQCLEHIILTEKLLFGMAKKVIEQPANPERKKEIKTTDEEIISMMTDRSKKAQAPEAAVPGDTYASTSEAVAAFKEHRKVLTEYIRSTPENLRDHVTDSPMGPVDAYQFLLFTAAHCSRHTLQIEEVKVQPAYPSSD</sequence>
<gene>
    <name evidence="2" type="ORF">EDD80_103120</name>
</gene>
<dbReference type="OrthoDB" id="9807923at2"/>
<dbReference type="AlphaFoldDB" id="A0A4R3KSR5"/>
<dbReference type="EMBL" id="SMAD01000003">
    <property type="protein sequence ID" value="TCS88258.1"/>
    <property type="molecule type" value="Genomic_DNA"/>
</dbReference>
<dbReference type="Gene3D" id="1.20.120.450">
    <property type="entry name" value="dinb family like domain"/>
    <property type="match status" value="1"/>
</dbReference>
<feature type="domain" description="DinB-like" evidence="1">
    <location>
        <begin position="36"/>
        <end position="190"/>
    </location>
</feature>
<evidence type="ECO:0000313" key="2">
    <source>
        <dbReference type="EMBL" id="TCS88258.1"/>
    </source>
</evidence>